<dbReference type="Gene3D" id="1.10.260.40">
    <property type="entry name" value="lambda repressor-like DNA-binding domains"/>
    <property type="match status" value="1"/>
</dbReference>
<organism evidence="2 3">
    <name type="scientific">Nocardia camponoti</name>
    <dbReference type="NCBI Taxonomy" id="1616106"/>
    <lineage>
        <taxon>Bacteria</taxon>
        <taxon>Bacillati</taxon>
        <taxon>Actinomycetota</taxon>
        <taxon>Actinomycetes</taxon>
        <taxon>Mycobacteriales</taxon>
        <taxon>Nocardiaceae</taxon>
        <taxon>Nocardia</taxon>
    </lineage>
</organism>
<dbReference type="AlphaFoldDB" id="A0A917QGR9"/>
<dbReference type="SMART" id="SM00530">
    <property type="entry name" value="HTH_XRE"/>
    <property type="match status" value="1"/>
</dbReference>
<comment type="caution">
    <text evidence="2">The sequence shown here is derived from an EMBL/GenBank/DDBJ whole genome shotgun (WGS) entry which is preliminary data.</text>
</comment>
<reference evidence="2" key="1">
    <citation type="journal article" date="2014" name="Int. J. Syst. Evol. Microbiol.">
        <title>Complete genome sequence of Corynebacterium casei LMG S-19264T (=DSM 44701T), isolated from a smear-ripened cheese.</title>
        <authorList>
            <consortium name="US DOE Joint Genome Institute (JGI-PGF)"/>
            <person name="Walter F."/>
            <person name="Albersmeier A."/>
            <person name="Kalinowski J."/>
            <person name="Ruckert C."/>
        </authorList>
    </citation>
    <scope>NUCLEOTIDE SEQUENCE</scope>
    <source>
        <strain evidence="2">CGMCC 4.7278</strain>
    </source>
</reference>
<evidence type="ECO:0000259" key="1">
    <source>
        <dbReference type="PROSITE" id="PS50943"/>
    </source>
</evidence>
<evidence type="ECO:0000313" key="2">
    <source>
        <dbReference type="EMBL" id="GGK49949.1"/>
    </source>
</evidence>
<dbReference type="InterPro" id="IPR010982">
    <property type="entry name" value="Lambda_DNA-bd_dom_sf"/>
</dbReference>
<dbReference type="CDD" id="cd00093">
    <property type="entry name" value="HTH_XRE"/>
    <property type="match status" value="1"/>
</dbReference>
<feature type="domain" description="HTH cro/C1-type" evidence="1">
    <location>
        <begin position="19"/>
        <end position="81"/>
    </location>
</feature>
<dbReference type="InterPro" id="IPR001387">
    <property type="entry name" value="Cro/C1-type_HTH"/>
</dbReference>
<name>A0A917QGR9_9NOCA</name>
<accession>A0A917QGR9</accession>
<dbReference type="SUPFAM" id="SSF47413">
    <property type="entry name" value="lambda repressor-like DNA-binding domains"/>
    <property type="match status" value="1"/>
</dbReference>
<proteinExistence type="predicted"/>
<gene>
    <name evidence="2" type="ORF">GCM10011591_21820</name>
</gene>
<dbReference type="PROSITE" id="PS50943">
    <property type="entry name" value="HTH_CROC1"/>
    <property type="match status" value="1"/>
</dbReference>
<dbReference type="Pfam" id="PF01381">
    <property type="entry name" value="HTH_3"/>
    <property type="match status" value="1"/>
</dbReference>
<dbReference type="EMBL" id="BMMW01000002">
    <property type="protein sequence ID" value="GGK49949.1"/>
    <property type="molecule type" value="Genomic_DNA"/>
</dbReference>
<reference evidence="2" key="2">
    <citation type="submission" date="2020-09" db="EMBL/GenBank/DDBJ databases">
        <authorList>
            <person name="Sun Q."/>
            <person name="Zhou Y."/>
        </authorList>
    </citation>
    <scope>NUCLEOTIDE SEQUENCE</scope>
    <source>
        <strain evidence="2">CGMCC 4.7278</strain>
    </source>
</reference>
<dbReference type="GO" id="GO:0003677">
    <property type="term" value="F:DNA binding"/>
    <property type="evidence" value="ECO:0007669"/>
    <property type="project" value="InterPro"/>
</dbReference>
<dbReference type="Proteomes" id="UP000612956">
    <property type="component" value="Unassembled WGS sequence"/>
</dbReference>
<protein>
    <recommendedName>
        <fullName evidence="1">HTH cro/C1-type domain-containing protein</fullName>
    </recommendedName>
</protein>
<keyword evidence="3" id="KW-1185">Reference proteome</keyword>
<sequence length="91" mass="9796">MVSESAAENALVAILGQHLAELRRAKGLTQEQVAHAAGVSRQYYQLLESGLRARNPREPANPSFQVLVAVSEAIGTPLPAVLDEVYERNAS</sequence>
<evidence type="ECO:0000313" key="3">
    <source>
        <dbReference type="Proteomes" id="UP000612956"/>
    </source>
</evidence>